<keyword evidence="2" id="KW-0378">Hydrolase</keyword>
<dbReference type="EMBL" id="CP008746">
    <property type="protein sequence ID" value="AKJ38590.1"/>
    <property type="molecule type" value="Genomic_DNA"/>
</dbReference>
<dbReference type="SUPFAM" id="SSF56747">
    <property type="entry name" value="Prim-pol domain"/>
    <property type="match status" value="1"/>
</dbReference>
<evidence type="ECO:0000259" key="5">
    <source>
        <dbReference type="PROSITE" id="PS51206"/>
    </source>
</evidence>
<dbReference type="RefSeq" id="WP_048176537.1">
    <property type="nucleotide sequence ID" value="NZ_CP008746.1"/>
</dbReference>
<dbReference type="GO" id="GO:0004386">
    <property type="term" value="F:helicase activity"/>
    <property type="evidence" value="ECO:0007669"/>
    <property type="project" value="UniProtKB-KW"/>
</dbReference>
<dbReference type="Pfam" id="PF19263">
    <property type="entry name" value="DUF5906"/>
    <property type="match status" value="1"/>
</dbReference>
<proteinExistence type="predicted"/>
<dbReference type="Pfam" id="PF08706">
    <property type="entry name" value="D5_N"/>
    <property type="match status" value="1"/>
</dbReference>
<dbReference type="PATRIC" id="fig|796385.3.peg.1934"/>
<accession>A0A0G3CCT2</accession>
<dbReference type="AlphaFoldDB" id="A0A0G3CCT2"/>
<dbReference type="Pfam" id="PF09250">
    <property type="entry name" value="Prim-Pol"/>
    <property type="match status" value="1"/>
</dbReference>
<protein>
    <submittedName>
        <fullName evidence="6">Phage/plasmid primase domain-containing protein</fullName>
    </submittedName>
</protein>
<evidence type="ECO:0000256" key="3">
    <source>
        <dbReference type="ARBA" id="ARBA00022840"/>
    </source>
</evidence>
<evidence type="ECO:0000313" key="7">
    <source>
        <dbReference type="Proteomes" id="UP000035331"/>
    </source>
</evidence>
<dbReference type="PANTHER" id="PTHR35372:SF2">
    <property type="entry name" value="SF3 HELICASE DOMAIN-CONTAINING PROTEIN"/>
    <property type="match status" value="1"/>
</dbReference>
<keyword evidence="1" id="KW-0547">Nucleotide-binding</keyword>
<dbReference type="InterPro" id="IPR014015">
    <property type="entry name" value="Helicase_SF3_DNA-vir"/>
</dbReference>
<sequence>MSNENKNEYKIDRKTMYEAAKFYTEHGWIIHAVSKPNSDDDTAGKAPISTGWQKHPNPRTDLYIERHWGDGAEQAAIPYNIGLQTGPSSDVDVLDLDDDNPFIIGELIAGLNKDNWVKQQRTPRRAHLFFKHTDKVPKEQLSIIGVDYLTDGKNCILEPSNHKTGDVYKFSHGRPAGSEDLPEMPEELINRLNELFKLARGLQQLVNKCRPCIKQYFNDHAWNTRDKNNWHTDEGRKAALATCTELAFKGASFDQLILMSKIMYREDWDAGVSETQINSVLEYIKDPEHKPWKCETIQNDCHIICGDLCENCKKKDRPGKASKIKVVNDSGEIESSKAAKLSNMLSDCFLEKYSAATLVDGGLRIYNKGIYQICKNKYLTNNLMVELAGELGLLVSPKELNDALEMVKSKTPAAETETPLNLIPVNNGVLNIDTMELTEYSPENVFISKFPVNYNPNARRPVKFFNMLDTTFAGVEHQINEIQELFGYCFLRSYFLEAVWFMIGDGQNGKSTMLNILTALLGGDEHVSHLTFKEISEPKNEHVLLDLFGKHANICGDTGKGRIKETDNLKKLTGNDTKGIRVRPIYKEAFNFTNFAKIILAFNKLPEVDDFSTGFKRRIRLIEFPNQFDELAKDTNKNLATEIIEDGELEGILLWALDGLKRILKEKKLSNTKSVALRGLEYEKKSNPMSYFVRECLLEDEGGFIPKIILMAAFNKYARYNKLPQLTPREFKAELIRECKEIGINTWEKRNQKRKDRAYGFVNIKIDQFELMIRSGATKAEAEKAVEHAEQEEQIDRSAPQTKFKETIVCDKTHKTVSHTGFPFTVKNV</sequence>
<feature type="region of interest" description="Disordered" evidence="4">
    <location>
        <begin position="36"/>
        <end position="56"/>
    </location>
</feature>
<dbReference type="PANTHER" id="PTHR35372">
    <property type="entry name" value="ATP BINDING PROTEIN-RELATED"/>
    <property type="match status" value="1"/>
</dbReference>
<dbReference type="InterPro" id="IPR027417">
    <property type="entry name" value="P-loop_NTPase"/>
</dbReference>
<dbReference type="InterPro" id="IPR045455">
    <property type="entry name" value="NrS-1_pol-like_helicase"/>
</dbReference>
<name>A0A0G3CCT2_METBA</name>
<reference evidence="7" key="1">
    <citation type="submission" date="2014-06" db="EMBL/GenBank/DDBJ databases">
        <title>The complete genome sequence of Methanosarcina barkeri CM1.</title>
        <authorList>
            <consortium name="Pastoral Greenhouse Gas Research Consortium"/>
            <person name="Lambie S.C."/>
            <person name="Leahy S.C."/>
            <person name="Kelly W.J."/>
            <person name="Li D."/>
            <person name="Reilly K."/>
            <person name="Attwood G.T."/>
            <person name="Altermann E."/>
        </authorList>
    </citation>
    <scope>NUCLEOTIDE SEQUENCE [LARGE SCALE GENOMIC DNA]</scope>
    <source>
        <strain evidence="7">CM1</strain>
    </source>
</reference>
<dbReference type="PROSITE" id="PS51206">
    <property type="entry name" value="SF3_HELICASE_1"/>
    <property type="match status" value="1"/>
</dbReference>
<dbReference type="InterPro" id="IPR051620">
    <property type="entry name" value="ORF904-like_C"/>
</dbReference>
<evidence type="ECO:0000256" key="4">
    <source>
        <dbReference type="SAM" id="MobiDB-lite"/>
    </source>
</evidence>
<dbReference type="InterPro" id="IPR015330">
    <property type="entry name" value="DNA_primase/pol_bifunc_N"/>
</dbReference>
<reference evidence="6 7" key="2">
    <citation type="journal article" date="2015" name="Stand. Genomic Sci.">
        <title>The complete genome sequence of the rumen methanogen Methanosarcina barkeri CM1.</title>
        <authorList>
            <person name="Lambie S.C."/>
            <person name="Kelly W.J."/>
            <person name="Leahy S.C."/>
            <person name="Li D."/>
            <person name="Reilly K."/>
            <person name="McAllister T.A."/>
            <person name="Valle E.R."/>
            <person name="Attwood G.T."/>
            <person name="Altermann E."/>
        </authorList>
    </citation>
    <scope>NUCLEOTIDE SEQUENCE [LARGE SCALE GENOMIC DNA]</scope>
    <source>
        <strain evidence="6 7">CM1</strain>
    </source>
</reference>
<gene>
    <name evidence="6" type="ORF">MCM1_1550</name>
</gene>
<dbReference type="Proteomes" id="UP000035331">
    <property type="component" value="Chromosome"/>
</dbReference>
<dbReference type="GO" id="GO:0016787">
    <property type="term" value="F:hydrolase activity"/>
    <property type="evidence" value="ECO:0007669"/>
    <property type="project" value="UniProtKB-KW"/>
</dbReference>
<dbReference type="InterPro" id="IPR006500">
    <property type="entry name" value="Helicase_put_C_phage/plasmid"/>
</dbReference>
<dbReference type="NCBIfam" id="TIGR01613">
    <property type="entry name" value="primase_Cterm"/>
    <property type="match status" value="1"/>
</dbReference>
<keyword evidence="3" id="KW-0067">ATP-binding</keyword>
<dbReference type="Gene3D" id="3.40.50.300">
    <property type="entry name" value="P-loop containing nucleotide triphosphate hydrolases"/>
    <property type="match status" value="1"/>
</dbReference>
<dbReference type="GO" id="GO:0005524">
    <property type="term" value="F:ATP binding"/>
    <property type="evidence" value="ECO:0007669"/>
    <property type="project" value="UniProtKB-KW"/>
</dbReference>
<evidence type="ECO:0000313" key="6">
    <source>
        <dbReference type="EMBL" id="AKJ38590.1"/>
    </source>
</evidence>
<feature type="domain" description="SF3 helicase" evidence="5">
    <location>
        <begin position="477"/>
        <end position="637"/>
    </location>
</feature>
<dbReference type="SMART" id="SM00885">
    <property type="entry name" value="D5_N"/>
    <property type="match status" value="1"/>
</dbReference>
<dbReference type="GeneID" id="24885242"/>
<dbReference type="SUPFAM" id="SSF52540">
    <property type="entry name" value="P-loop containing nucleoside triphosphate hydrolases"/>
    <property type="match status" value="1"/>
</dbReference>
<evidence type="ECO:0000256" key="2">
    <source>
        <dbReference type="ARBA" id="ARBA00022801"/>
    </source>
</evidence>
<dbReference type="InterPro" id="IPR014818">
    <property type="entry name" value="Phage/plasmid_primase_P4_C"/>
</dbReference>
<dbReference type="SMART" id="SM00943">
    <property type="entry name" value="Prim-Pol"/>
    <property type="match status" value="1"/>
</dbReference>
<organism evidence="6 7">
    <name type="scientific">Methanosarcina barkeri CM1</name>
    <dbReference type="NCBI Taxonomy" id="796385"/>
    <lineage>
        <taxon>Archaea</taxon>
        <taxon>Methanobacteriati</taxon>
        <taxon>Methanobacteriota</taxon>
        <taxon>Stenosarchaea group</taxon>
        <taxon>Methanomicrobia</taxon>
        <taxon>Methanosarcinales</taxon>
        <taxon>Methanosarcinaceae</taxon>
        <taxon>Methanosarcina</taxon>
    </lineage>
</organism>
<evidence type="ECO:0000256" key="1">
    <source>
        <dbReference type="ARBA" id="ARBA00022741"/>
    </source>
</evidence>